<dbReference type="InterPro" id="IPR027417">
    <property type="entry name" value="P-loop_NTPase"/>
</dbReference>
<dbReference type="CDD" id="cd02020">
    <property type="entry name" value="CMPK"/>
    <property type="match status" value="1"/>
</dbReference>
<feature type="binding site" evidence="8">
    <location>
        <begin position="9"/>
        <end position="17"/>
    </location>
    <ligand>
        <name>ATP</name>
        <dbReference type="ChEBI" id="CHEBI:30616"/>
    </ligand>
</feature>
<dbReference type="GO" id="GO:0036431">
    <property type="term" value="F:dCMP kinase activity"/>
    <property type="evidence" value="ECO:0007669"/>
    <property type="project" value="InterPro"/>
</dbReference>
<evidence type="ECO:0000256" key="6">
    <source>
        <dbReference type="ARBA" id="ARBA00047615"/>
    </source>
</evidence>
<dbReference type="EMBL" id="OJIN01000104">
    <property type="protein sequence ID" value="SPD73727.1"/>
    <property type="molecule type" value="Genomic_DNA"/>
</dbReference>
<evidence type="ECO:0000256" key="1">
    <source>
        <dbReference type="ARBA" id="ARBA00009427"/>
    </source>
</evidence>
<dbReference type="PANTHER" id="PTHR21299">
    <property type="entry name" value="CYTIDYLATE KINASE/PANTOATE-BETA-ALANINE LIGASE"/>
    <property type="match status" value="1"/>
</dbReference>
<keyword evidence="4 8" id="KW-0418">Kinase</keyword>
<evidence type="ECO:0000256" key="9">
    <source>
        <dbReference type="SAM" id="MobiDB-lite"/>
    </source>
</evidence>
<dbReference type="EC" id="2.7.4.25" evidence="8"/>
<sequence length="225" mass="24894">MNTIITIDGPAGSGKSTLSRLLARRLNAVYLDTGAMYRAVALAAKRRAIRLDDAMGLKNLCGSLNLFFDSSFDPPRLFLGNEDVTLAIRSPEMDMASSEVSAVKEVRQAMTGLQRKMAERSDVVAEGRDMGSVVFPMARCKFFVTASAAERAERRYNERLGRGEPVSRERVESEMRKRDQQDQGRQLAPLKPAEGAIIIDTTDLSIEQVLEELLEHVKTACLESP</sequence>
<protein>
    <recommendedName>
        <fullName evidence="8">Cytidylate kinase</fullName>
        <shortName evidence="8">CK</shortName>
        <ecNumber evidence="8">2.7.4.25</ecNumber>
    </recommendedName>
    <alternativeName>
        <fullName evidence="8">Cytidine monophosphate kinase</fullName>
        <shortName evidence="8">CMP kinase</shortName>
    </alternativeName>
</protein>
<dbReference type="GO" id="GO:0006220">
    <property type="term" value="P:pyrimidine nucleotide metabolic process"/>
    <property type="evidence" value="ECO:0007669"/>
    <property type="project" value="UniProtKB-UniRule"/>
</dbReference>
<keyword evidence="3 8" id="KW-0547">Nucleotide-binding</keyword>
<dbReference type="Pfam" id="PF02224">
    <property type="entry name" value="Cytidylate_kin"/>
    <property type="match status" value="1"/>
</dbReference>
<comment type="subcellular location">
    <subcellularLocation>
        <location evidence="8">Cytoplasm</location>
    </subcellularLocation>
</comment>
<dbReference type="InterPro" id="IPR003136">
    <property type="entry name" value="Cytidylate_kin"/>
</dbReference>
<dbReference type="AlphaFoldDB" id="A0A445MW46"/>
<dbReference type="GO" id="GO:0015949">
    <property type="term" value="P:nucleobase-containing small molecule interconversion"/>
    <property type="evidence" value="ECO:0007669"/>
    <property type="project" value="TreeGrafter"/>
</dbReference>
<dbReference type="SUPFAM" id="SSF52540">
    <property type="entry name" value="P-loop containing nucleoside triphosphate hydrolases"/>
    <property type="match status" value="1"/>
</dbReference>
<dbReference type="InterPro" id="IPR011994">
    <property type="entry name" value="Cytidylate_kinase_dom"/>
</dbReference>
<proteinExistence type="inferred from homology"/>
<dbReference type="GO" id="GO:0036430">
    <property type="term" value="F:CMP kinase activity"/>
    <property type="evidence" value="ECO:0007669"/>
    <property type="project" value="RHEA"/>
</dbReference>
<comment type="similarity">
    <text evidence="1 8">Belongs to the cytidylate kinase family. Type 1 subfamily.</text>
</comment>
<reference evidence="11" key="1">
    <citation type="submission" date="2018-01" db="EMBL/GenBank/DDBJ databases">
        <authorList>
            <person name="Regsiter A."/>
            <person name="William W."/>
        </authorList>
    </citation>
    <scope>NUCLEOTIDE SEQUENCE</scope>
    <source>
        <strain evidence="11">TRIP AH-1</strain>
    </source>
</reference>
<evidence type="ECO:0000256" key="3">
    <source>
        <dbReference type="ARBA" id="ARBA00022741"/>
    </source>
</evidence>
<comment type="catalytic activity">
    <reaction evidence="7 8">
        <text>CMP + ATP = CDP + ADP</text>
        <dbReference type="Rhea" id="RHEA:11600"/>
        <dbReference type="ChEBI" id="CHEBI:30616"/>
        <dbReference type="ChEBI" id="CHEBI:58069"/>
        <dbReference type="ChEBI" id="CHEBI:60377"/>
        <dbReference type="ChEBI" id="CHEBI:456216"/>
        <dbReference type="EC" id="2.7.4.25"/>
    </reaction>
</comment>
<organism evidence="11">
    <name type="scientific">uncultured Desulfobacterium sp</name>
    <dbReference type="NCBI Taxonomy" id="201089"/>
    <lineage>
        <taxon>Bacteria</taxon>
        <taxon>Pseudomonadati</taxon>
        <taxon>Thermodesulfobacteriota</taxon>
        <taxon>Desulfobacteria</taxon>
        <taxon>Desulfobacterales</taxon>
        <taxon>Desulfobacteriaceae</taxon>
        <taxon>Desulfobacterium</taxon>
        <taxon>environmental samples</taxon>
    </lineage>
</organism>
<evidence type="ECO:0000256" key="7">
    <source>
        <dbReference type="ARBA" id="ARBA00048478"/>
    </source>
</evidence>
<dbReference type="GO" id="GO:0005829">
    <property type="term" value="C:cytosol"/>
    <property type="evidence" value="ECO:0007669"/>
    <property type="project" value="TreeGrafter"/>
</dbReference>
<feature type="compositionally biased region" description="Basic and acidic residues" evidence="9">
    <location>
        <begin position="159"/>
        <end position="182"/>
    </location>
</feature>
<dbReference type="GO" id="GO:0005524">
    <property type="term" value="F:ATP binding"/>
    <property type="evidence" value="ECO:0007669"/>
    <property type="project" value="UniProtKB-UniRule"/>
</dbReference>
<dbReference type="PANTHER" id="PTHR21299:SF2">
    <property type="entry name" value="CYTIDYLATE KINASE"/>
    <property type="match status" value="1"/>
</dbReference>
<evidence type="ECO:0000313" key="11">
    <source>
        <dbReference type="EMBL" id="SPD73727.1"/>
    </source>
</evidence>
<evidence type="ECO:0000256" key="8">
    <source>
        <dbReference type="HAMAP-Rule" id="MF_00238"/>
    </source>
</evidence>
<evidence type="ECO:0000259" key="10">
    <source>
        <dbReference type="Pfam" id="PF02224"/>
    </source>
</evidence>
<feature type="region of interest" description="Disordered" evidence="9">
    <location>
        <begin position="159"/>
        <end position="189"/>
    </location>
</feature>
<keyword evidence="5 8" id="KW-0067">ATP-binding</keyword>
<keyword evidence="8" id="KW-0963">Cytoplasm</keyword>
<evidence type="ECO:0000256" key="2">
    <source>
        <dbReference type="ARBA" id="ARBA00022679"/>
    </source>
</evidence>
<dbReference type="Gene3D" id="3.40.50.300">
    <property type="entry name" value="P-loop containing nucleotide triphosphate hydrolases"/>
    <property type="match status" value="1"/>
</dbReference>
<dbReference type="HAMAP" id="MF_00238">
    <property type="entry name" value="Cytidyl_kinase_type1"/>
    <property type="match status" value="1"/>
</dbReference>
<gene>
    <name evidence="8 11" type="primary">cmk</name>
    <name evidence="11" type="ORF">PITCH_A1920066</name>
</gene>
<evidence type="ECO:0000256" key="5">
    <source>
        <dbReference type="ARBA" id="ARBA00022840"/>
    </source>
</evidence>
<feature type="domain" description="Cytidylate kinase" evidence="10">
    <location>
        <begin position="5"/>
        <end position="218"/>
    </location>
</feature>
<keyword evidence="2 8" id="KW-0808">Transferase</keyword>
<name>A0A445MW46_9BACT</name>
<accession>A0A445MW46</accession>
<evidence type="ECO:0000256" key="4">
    <source>
        <dbReference type="ARBA" id="ARBA00022777"/>
    </source>
</evidence>
<dbReference type="NCBIfam" id="TIGR00017">
    <property type="entry name" value="cmk"/>
    <property type="match status" value="1"/>
</dbReference>
<comment type="catalytic activity">
    <reaction evidence="6 8">
        <text>dCMP + ATP = dCDP + ADP</text>
        <dbReference type="Rhea" id="RHEA:25094"/>
        <dbReference type="ChEBI" id="CHEBI:30616"/>
        <dbReference type="ChEBI" id="CHEBI:57566"/>
        <dbReference type="ChEBI" id="CHEBI:58593"/>
        <dbReference type="ChEBI" id="CHEBI:456216"/>
        <dbReference type="EC" id="2.7.4.25"/>
    </reaction>
</comment>